<accession>A0A4R6RBD3</accession>
<evidence type="ECO:0000256" key="2">
    <source>
        <dbReference type="ARBA" id="ARBA00007543"/>
    </source>
</evidence>
<dbReference type="EMBL" id="SNXY01000009">
    <property type="protein sequence ID" value="TDP83359.1"/>
    <property type="molecule type" value="Genomic_DNA"/>
</dbReference>
<keyword evidence="6 7" id="KW-0472">Membrane</keyword>
<protein>
    <submittedName>
        <fullName evidence="8">Cytochrome bd-I ubiquinol oxidase subunit 2 apoprotein</fullName>
    </submittedName>
</protein>
<feature type="transmembrane region" description="Helical" evidence="7">
    <location>
        <begin position="114"/>
        <end position="139"/>
    </location>
</feature>
<keyword evidence="3" id="KW-1003">Cell membrane</keyword>
<comment type="similarity">
    <text evidence="2">Belongs to the cytochrome ubiquinol oxidase subunit 2 family.</text>
</comment>
<dbReference type="GO" id="GO:0009055">
    <property type="term" value="F:electron transfer activity"/>
    <property type="evidence" value="ECO:0007669"/>
    <property type="project" value="TreeGrafter"/>
</dbReference>
<dbReference type="RefSeq" id="WP_126538245.1">
    <property type="nucleotide sequence ID" value="NZ_BSPM01000009.1"/>
</dbReference>
<feature type="transmembrane region" description="Helical" evidence="7">
    <location>
        <begin position="159"/>
        <end position="182"/>
    </location>
</feature>
<feature type="transmembrane region" description="Helical" evidence="7">
    <location>
        <begin position="6"/>
        <end position="38"/>
    </location>
</feature>
<proteinExistence type="inferred from homology"/>
<feature type="transmembrane region" description="Helical" evidence="7">
    <location>
        <begin position="84"/>
        <end position="102"/>
    </location>
</feature>
<feature type="transmembrane region" description="Helical" evidence="7">
    <location>
        <begin position="233"/>
        <end position="252"/>
    </location>
</feature>
<evidence type="ECO:0000313" key="8">
    <source>
        <dbReference type="EMBL" id="TDP83359.1"/>
    </source>
</evidence>
<dbReference type="Pfam" id="PF02322">
    <property type="entry name" value="Cyt_bd_oxida_II"/>
    <property type="match status" value="1"/>
</dbReference>
<comment type="subcellular location">
    <subcellularLocation>
        <location evidence="1">Cell membrane</location>
        <topology evidence="1">Multi-pass membrane protein</topology>
    </subcellularLocation>
</comment>
<dbReference type="AlphaFoldDB" id="A0A4R6RBD3"/>
<keyword evidence="4 7" id="KW-0812">Transmembrane</keyword>
<gene>
    <name evidence="8" type="ORF">EDD54_3321</name>
</gene>
<dbReference type="GO" id="GO:0070069">
    <property type="term" value="C:cytochrome complex"/>
    <property type="evidence" value="ECO:0007669"/>
    <property type="project" value="TreeGrafter"/>
</dbReference>
<evidence type="ECO:0000313" key="9">
    <source>
        <dbReference type="Proteomes" id="UP000294547"/>
    </source>
</evidence>
<feature type="transmembrane region" description="Helical" evidence="7">
    <location>
        <begin position="194"/>
        <end position="213"/>
    </location>
</feature>
<name>A0A4R6RBD3_9HYPH</name>
<evidence type="ECO:0000256" key="1">
    <source>
        <dbReference type="ARBA" id="ARBA00004651"/>
    </source>
</evidence>
<evidence type="ECO:0000256" key="6">
    <source>
        <dbReference type="ARBA" id="ARBA00023136"/>
    </source>
</evidence>
<dbReference type="PANTHER" id="PTHR43141:SF4">
    <property type="entry name" value="CYTOCHROME BD2 SUBUNIT II"/>
    <property type="match status" value="1"/>
</dbReference>
<evidence type="ECO:0000256" key="5">
    <source>
        <dbReference type="ARBA" id="ARBA00022989"/>
    </source>
</evidence>
<sequence>MFEPDVLPVIWAGLIAVSVALYVVLDGFDLGVGLLFPFRPEERDRDVMMNSVAPFWDGNETWLILGGGALWIAFPAAYAIIMPALYAPVILMLLALIFRGVAFEFRWVAKPDHGLWDVAFAGGSFLAAFSQGLVLGGVIDGVTVADGRFAGGPLDFLTPFAVLCGCGLVVGYALLGATWLHMRVAGEVEHWARAIARPLLFALVAFILAVSVWTPLAYDRIAERWFSWPNLALLAPVPILTAALAVAVLVGLDRGRPALPFLGSVGLFLLAFAGLAISEFPYVVPGALTIWQASAAPESQTFLLVGVLALLPLVLAYTAFVYWTFRGRVRPGEGYH</sequence>
<dbReference type="Proteomes" id="UP000294547">
    <property type="component" value="Unassembled WGS sequence"/>
</dbReference>
<evidence type="ECO:0000256" key="3">
    <source>
        <dbReference type="ARBA" id="ARBA00022475"/>
    </source>
</evidence>
<dbReference type="NCBIfam" id="TIGR00203">
    <property type="entry name" value="cydB"/>
    <property type="match status" value="1"/>
</dbReference>
<comment type="caution">
    <text evidence="8">The sequence shown here is derived from an EMBL/GenBank/DDBJ whole genome shotgun (WGS) entry which is preliminary data.</text>
</comment>
<feature type="transmembrane region" description="Helical" evidence="7">
    <location>
        <begin position="259"/>
        <end position="282"/>
    </location>
</feature>
<dbReference type="GO" id="GO:0019646">
    <property type="term" value="P:aerobic electron transport chain"/>
    <property type="evidence" value="ECO:0007669"/>
    <property type="project" value="TreeGrafter"/>
</dbReference>
<feature type="transmembrane region" description="Helical" evidence="7">
    <location>
        <begin position="302"/>
        <end position="325"/>
    </location>
</feature>
<evidence type="ECO:0000256" key="7">
    <source>
        <dbReference type="SAM" id="Phobius"/>
    </source>
</evidence>
<keyword evidence="5 7" id="KW-1133">Transmembrane helix</keyword>
<dbReference type="GO" id="GO:0005886">
    <property type="term" value="C:plasma membrane"/>
    <property type="evidence" value="ECO:0007669"/>
    <property type="project" value="UniProtKB-SubCell"/>
</dbReference>
<dbReference type="OrthoDB" id="9776710at2"/>
<evidence type="ECO:0000256" key="4">
    <source>
        <dbReference type="ARBA" id="ARBA00022692"/>
    </source>
</evidence>
<reference evidence="8 9" key="1">
    <citation type="submission" date="2019-03" db="EMBL/GenBank/DDBJ databases">
        <title>Genomic Encyclopedia of Type Strains, Phase IV (KMG-IV): sequencing the most valuable type-strain genomes for metagenomic binning, comparative biology and taxonomic classification.</title>
        <authorList>
            <person name="Goeker M."/>
        </authorList>
    </citation>
    <scope>NUCLEOTIDE SEQUENCE [LARGE SCALE GENOMIC DNA]</scope>
    <source>
        <strain evidence="8 9">DSM 102969</strain>
    </source>
</reference>
<dbReference type="PIRSF" id="PIRSF000267">
    <property type="entry name" value="Cyt_oxidse_sub2"/>
    <property type="match status" value="1"/>
</dbReference>
<dbReference type="GO" id="GO:0016682">
    <property type="term" value="F:oxidoreductase activity, acting on diphenols and related substances as donors, oxygen as acceptor"/>
    <property type="evidence" value="ECO:0007669"/>
    <property type="project" value="TreeGrafter"/>
</dbReference>
<dbReference type="PANTHER" id="PTHR43141">
    <property type="entry name" value="CYTOCHROME BD2 SUBUNIT II"/>
    <property type="match status" value="1"/>
</dbReference>
<organism evidence="8 9">
    <name type="scientific">Oharaeibacter diazotrophicus</name>
    <dbReference type="NCBI Taxonomy" id="1920512"/>
    <lineage>
        <taxon>Bacteria</taxon>
        <taxon>Pseudomonadati</taxon>
        <taxon>Pseudomonadota</taxon>
        <taxon>Alphaproteobacteria</taxon>
        <taxon>Hyphomicrobiales</taxon>
        <taxon>Pleomorphomonadaceae</taxon>
        <taxon>Oharaeibacter</taxon>
    </lineage>
</organism>
<keyword evidence="9" id="KW-1185">Reference proteome</keyword>
<dbReference type="InterPro" id="IPR003317">
    <property type="entry name" value="Cyt-d_oxidase_su2"/>
</dbReference>